<keyword evidence="2" id="KW-0812">Transmembrane</keyword>
<evidence type="ECO:0000313" key="5">
    <source>
        <dbReference type="Proteomes" id="UP000033934"/>
    </source>
</evidence>
<dbReference type="Gene3D" id="3.40.630.190">
    <property type="entry name" value="LCP protein"/>
    <property type="match status" value="1"/>
</dbReference>
<dbReference type="InterPro" id="IPR050922">
    <property type="entry name" value="LytR/CpsA/Psr_CW_biosynth"/>
</dbReference>
<reference evidence="4 5" key="1">
    <citation type="journal article" date="2015" name="Nature">
        <title>rRNA introns, odd ribosomes, and small enigmatic genomes across a large radiation of phyla.</title>
        <authorList>
            <person name="Brown C.T."/>
            <person name="Hug L.A."/>
            <person name="Thomas B.C."/>
            <person name="Sharon I."/>
            <person name="Castelle C.J."/>
            <person name="Singh A."/>
            <person name="Wilkins M.J."/>
            <person name="Williams K.H."/>
            <person name="Banfield J.F."/>
        </authorList>
    </citation>
    <scope>NUCLEOTIDE SEQUENCE [LARGE SCALE GENOMIC DNA]</scope>
</reference>
<keyword evidence="2" id="KW-0472">Membrane</keyword>
<dbReference type="Proteomes" id="UP000033934">
    <property type="component" value="Unassembled WGS sequence"/>
</dbReference>
<proteinExistence type="inferred from homology"/>
<dbReference type="InterPro" id="IPR004474">
    <property type="entry name" value="LytR_CpsA_psr"/>
</dbReference>
<evidence type="ECO:0000256" key="1">
    <source>
        <dbReference type="ARBA" id="ARBA00006068"/>
    </source>
</evidence>
<dbReference type="PANTHER" id="PTHR33392">
    <property type="entry name" value="POLYISOPRENYL-TEICHOIC ACID--PEPTIDOGLYCAN TEICHOIC ACID TRANSFERASE TAGU"/>
    <property type="match status" value="1"/>
</dbReference>
<keyword evidence="2" id="KW-1133">Transmembrane helix</keyword>
<dbReference type="Pfam" id="PF03816">
    <property type="entry name" value="LytR_cpsA_psr"/>
    <property type="match status" value="1"/>
</dbReference>
<evidence type="ECO:0000256" key="2">
    <source>
        <dbReference type="SAM" id="Phobius"/>
    </source>
</evidence>
<gene>
    <name evidence="4" type="ORF">UT11_C0001G0004</name>
</gene>
<accession>A0A0G0NXS0</accession>
<dbReference type="AlphaFoldDB" id="A0A0G0NXS0"/>
<protein>
    <submittedName>
        <fullName evidence="4">Cell envelope-related transcriptional attenuator</fullName>
    </submittedName>
</protein>
<name>A0A0G0NXS0_9BACT</name>
<organism evidence="4 5">
    <name type="scientific">Berkelbacteria bacterium GW2011_GWA2_38_9</name>
    <dbReference type="NCBI Taxonomy" id="1618334"/>
    <lineage>
        <taxon>Bacteria</taxon>
        <taxon>Candidatus Berkelbacteria</taxon>
    </lineage>
</organism>
<comment type="similarity">
    <text evidence="1">Belongs to the LytR/CpsA/Psr (LCP) family.</text>
</comment>
<comment type="caution">
    <text evidence="4">The sequence shown here is derived from an EMBL/GenBank/DDBJ whole genome shotgun (WGS) entry which is preliminary data.</text>
</comment>
<feature type="transmembrane region" description="Helical" evidence="2">
    <location>
        <begin position="37"/>
        <end position="59"/>
    </location>
</feature>
<evidence type="ECO:0000313" key="4">
    <source>
        <dbReference type="EMBL" id="KKQ90639.1"/>
    </source>
</evidence>
<dbReference type="EMBL" id="LBVO01000001">
    <property type="protein sequence ID" value="KKQ90639.1"/>
    <property type="molecule type" value="Genomic_DNA"/>
</dbReference>
<dbReference type="NCBIfam" id="TIGR00350">
    <property type="entry name" value="lytR_cpsA_psr"/>
    <property type="match status" value="1"/>
</dbReference>
<sequence>MKNINPEPQNRLASPYSKEARMAFEKRRQEGSKKKKTIIYSLLIIIILVLSIYVVYNVWFLKQNIIVTNTGGAAPTLLTKNIEEISTQMVSKDGDTRINIVIAGIGGKGHKGGSLTDSLQVLSIDPFNNKAAVVSLPRDFYLTLSNKTSAKLNTVYQTGDAQGAGKGGALLKDEIGKILDLKIHYFVNIDFAGFEQLIDSLGGVTINVDKAINDPFYPDEALEGYAPFHISAGKQLMNGKTALKYARSRKTTSDFDRSRRQQQLIVAVKDKALSLGVLANPAKISEIVKIIGSHIKTDIQLNEMQELAKRYKEIQSDSIESQVIDNSKNGPLVDSSQFGSYGLIPKLGLNKFNEVQNFAHTILPDPKIISEKATVEVKYIKGRTEEAQNIIDKLTSYGYTVTDGGIVKNLSTEADSLIIRTTNAPFTSTYLTKRYPDFPLEKQSAAEGTPNFTFSLVEKIK</sequence>
<feature type="domain" description="Cell envelope-related transcriptional attenuator" evidence="3">
    <location>
        <begin position="116"/>
        <end position="272"/>
    </location>
</feature>
<dbReference type="PANTHER" id="PTHR33392:SF6">
    <property type="entry name" value="POLYISOPRENYL-TEICHOIC ACID--PEPTIDOGLYCAN TEICHOIC ACID TRANSFERASE TAGU"/>
    <property type="match status" value="1"/>
</dbReference>
<evidence type="ECO:0000259" key="3">
    <source>
        <dbReference type="Pfam" id="PF03816"/>
    </source>
</evidence>